<dbReference type="AlphaFoldDB" id="A0A512PIX9"/>
<gene>
    <name evidence="5" type="primary">dnaB_1</name>
    <name evidence="5" type="ORF">LRA02_00290</name>
</gene>
<reference evidence="5 6" key="1">
    <citation type="submission" date="2019-07" db="EMBL/GenBank/DDBJ databases">
        <title>Whole genome shotgun sequence of Lactobacillus rapi NBRC 109618.</title>
        <authorList>
            <person name="Hosoyama A."/>
            <person name="Uohara A."/>
            <person name="Ohji S."/>
            <person name="Ichikawa N."/>
        </authorList>
    </citation>
    <scope>NUCLEOTIDE SEQUENCE [LARGE SCALE GENOMIC DNA]</scope>
    <source>
        <strain evidence="5 6">NBRC 109618</strain>
    </source>
</reference>
<keyword evidence="5" id="KW-0067">ATP-binding</keyword>
<dbReference type="Proteomes" id="UP000321569">
    <property type="component" value="Unassembled WGS sequence"/>
</dbReference>
<dbReference type="Pfam" id="PF25888">
    <property type="entry name" value="WHD_DnaB"/>
    <property type="match status" value="1"/>
</dbReference>
<feature type="region of interest" description="Disordered" evidence="2">
    <location>
        <begin position="272"/>
        <end position="294"/>
    </location>
</feature>
<proteinExistence type="inferred from homology"/>
<evidence type="ECO:0000313" key="5">
    <source>
        <dbReference type="EMBL" id="GEP71161.1"/>
    </source>
</evidence>
<evidence type="ECO:0000313" key="6">
    <source>
        <dbReference type="Proteomes" id="UP000321569"/>
    </source>
</evidence>
<feature type="domain" description="DnaB/C C-terminal" evidence="3">
    <location>
        <begin position="317"/>
        <end position="391"/>
    </location>
</feature>
<evidence type="ECO:0000256" key="2">
    <source>
        <dbReference type="SAM" id="MobiDB-lite"/>
    </source>
</evidence>
<evidence type="ECO:0000259" key="4">
    <source>
        <dbReference type="Pfam" id="PF25888"/>
    </source>
</evidence>
<accession>A0A512PIX9</accession>
<keyword evidence="5" id="KW-0347">Helicase</keyword>
<protein>
    <submittedName>
        <fullName evidence="5">Helicase DnaB</fullName>
    </submittedName>
</protein>
<dbReference type="STRING" id="1423795.FD12_GL000237"/>
<dbReference type="RefSeq" id="WP_056982632.1">
    <property type="nucleotide sequence ID" value="NZ_BKAM01000001.1"/>
</dbReference>
<feature type="compositionally biased region" description="Basic and acidic residues" evidence="2">
    <location>
        <begin position="396"/>
        <end position="405"/>
    </location>
</feature>
<keyword evidence="5" id="KW-0547">Nucleotide-binding</keyword>
<dbReference type="OrthoDB" id="2082007at2"/>
<dbReference type="InterPro" id="IPR006343">
    <property type="entry name" value="DnaB/C_C"/>
</dbReference>
<dbReference type="GO" id="GO:0004386">
    <property type="term" value="F:helicase activity"/>
    <property type="evidence" value="ECO:0007669"/>
    <property type="project" value="UniProtKB-KW"/>
</dbReference>
<keyword evidence="5" id="KW-0378">Hydrolase</keyword>
<feature type="domain" description="Replicative helicase loading/DNA remodeling protein DnaB N-terminal winged helix" evidence="4">
    <location>
        <begin position="10"/>
        <end position="270"/>
    </location>
</feature>
<organism evidence="5 6">
    <name type="scientific">Lentilactobacillus rapi</name>
    <dbReference type="NCBI Taxonomy" id="481723"/>
    <lineage>
        <taxon>Bacteria</taxon>
        <taxon>Bacillati</taxon>
        <taxon>Bacillota</taxon>
        <taxon>Bacilli</taxon>
        <taxon>Lactobacillales</taxon>
        <taxon>Lactobacillaceae</taxon>
        <taxon>Lentilactobacillus</taxon>
    </lineage>
</organism>
<comment type="similarity">
    <text evidence="1">Belongs to the DnaB/DnaD family.</text>
</comment>
<comment type="caution">
    <text evidence="5">The sequence shown here is derived from an EMBL/GenBank/DDBJ whole genome shotgun (WGS) entry which is preliminary data.</text>
</comment>
<evidence type="ECO:0000259" key="3">
    <source>
        <dbReference type="Pfam" id="PF07261"/>
    </source>
</evidence>
<sequence length="457" mass="52031">MADAFNKLTPDSKFVVVNATVNSMIDHNVLNNLYLPIIGDGALQLYELLWNFSVSDHNQLVLHKHYELQSMLNIGTDKIVAQRKLLEAVNLLGTFASRKSPDSLVYAMQVPLSAKEFLKTDILAVMLLGKVGDETYKQIVSRLIVPLPDLGDLKNISASLLDTFDVPTTLIKNIPGTVNETKQVLNDDRLDASNDQLSPQSDDFDFNLILEMLDNSYVDQRSVKRSHDLIISEHLLYGIDEVEMVKLIQKATNLSTNELDQHRLKRLISQQFEMPQPANKPKVEPRSQQAEKPTQNFDAATEQLIKITQSNAPMTFLQQIKDQKHGIVTPGEERILRDLVNKRVFPNEVLNLLVYQILVVEKHSTLNQNLISTIADDWSQKHVSSAQDAINALRNRGKERAEKTTRRYPKKRINVKETLPDWAKQPRKSQPKQSKQGLSPEQKKQLEQQLNQLKKQK</sequence>
<feature type="compositionally biased region" description="Low complexity" evidence="2">
    <location>
        <begin position="447"/>
        <end position="457"/>
    </location>
</feature>
<name>A0A512PIX9_9LACO</name>
<dbReference type="EMBL" id="BKAM01000001">
    <property type="protein sequence ID" value="GEP71161.1"/>
    <property type="molecule type" value="Genomic_DNA"/>
</dbReference>
<dbReference type="InterPro" id="IPR058660">
    <property type="entry name" value="WHD_DnaB"/>
</dbReference>
<evidence type="ECO:0000256" key="1">
    <source>
        <dbReference type="ARBA" id="ARBA00093462"/>
    </source>
</evidence>
<dbReference type="Pfam" id="PF07261">
    <property type="entry name" value="DnaB_2"/>
    <property type="match status" value="1"/>
</dbReference>
<feature type="region of interest" description="Disordered" evidence="2">
    <location>
        <begin position="392"/>
        <end position="457"/>
    </location>
</feature>